<comment type="caution">
    <text evidence="3">The sequence shown here is derived from an EMBL/GenBank/DDBJ whole genome shotgun (WGS) entry which is preliminary data.</text>
</comment>
<feature type="compositionally biased region" description="Low complexity" evidence="2">
    <location>
        <begin position="212"/>
        <end position="245"/>
    </location>
</feature>
<dbReference type="Gene3D" id="4.10.60.10">
    <property type="entry name" value="Zinc finger, CCHC-type"/>
    <property type="match status" value="1"/>
</dbReference>
<feature type="coiled-coil region" evidence="1">
    <location>
        <begin position="143"/>
        <end position="170"/>
    </location>
</feature>
<dbReference type="AlphaFoldDB" id="A0A816NE61"/>
<name>A0A816NE61_9BILA</name>
<evidence type="ECO:0000313" key="3">
    <source>
        <dbReference type="EMBL" id="CAF2034592.1"/>
    </source>
</evidence>
<evidence type="ECO:0000313" key="4">
    <source>
        <dbReference type="EMBL" id="CAF4332334.1"/>
    </source>
</evidence>
<sequence length="288" mass="32179">MHFNAEAASQNKKPVQCYICLQYNHVAKYCKTKQQICAKCGDNHRIEQCTAANDAIKCNNCKGKHLATANDCPNFLEQEKRMLNLINQYSSTSSPTTTTPLLHDSNEFPSLPNMYQRQQGLLHNDILDELINLLTSKMEKIIEETTKRLFKSLQQKIKKIEETISSVETLINDDATSSSSFSDSDEDVQIVNAKDKKQPTTTTTKPKKQIKKPTTTSAATTAKPTTTTNTDTNTTSTQSSITTNDSIKKPTPKPKAKARAPKRNRSLDSSLDSTIMDIKDRKTDTIND</sequence>
<protein>
    <submittedName>
        <fullName evidence="3">Uncharacterized protein</fullName>
    </submittedName>
</protein>
<dbReference type="EMBL" id="CAJNRG010001595">
    <property type="protein sequence ID" value="CAF2034592.1"/>
    <property type="molecule type" value="Genomic_DNA"/>
</dbReference>
<keyword evidence="1" id="KW-0175">Coiled coil</keyword>
<proteinExistence type="predicted"/>
<organism evidence="3 5">
    <name type="scientific">Rotaria magnacalcarata</name>
    <dbReference type="NCBI Taxonomy" id="392030"/>
    <lineage>
        <taxon>Eukaryota</taxon>
        <taxon>Metazoa</taxon>
        <taxon>Spiralia</taxon>
        <taxon>Gnathifera</taxon>
        <taxon>Rotifera</taxon>
        <taxon>Eurotatoria</taxon>
        <taxon>Bdelloidea</taxon>
        <taxon>Philodinida</taxon>
        <taxon>Philodinidae</taxon>
        <taxon>Rotaria</taxon>
    </lineage>
</organism>
<feature type="compositionally biased region" description="Basic and acidic residues" evidence="2">
    <location>
        <begin position="277"/>
        <end position="288"/>
    </location>
</feature>
<dbReference type="Proteomes" id="UP000663842">
    <property type="component" value="Unassembled WGS sequence"/>
</dbReference>
<evidence type="ECO:0000256" key="1">
    <source>
        <dbReference type="SAM" id="Coils"/>
    </source>
</evidence>
<evidence type="ECO:0000313" key="5">
    <source>
        <dbReference type="Proteomes" id="UP000663887"/>
    </source>
</evidence>
<evidence type="ECO:0000256" key="2">
    <source>
        <dbReference type="SAM" id="MobiDB-lite"/>
    </source>
</evidence>
<feature type="compositionally biased region" description="Basic residues" evidence="2">
    <location>
        <begin position="250"/>
        <end position="264"/>
    </location>
</feature>
<accession>A0A816NE61</accession>
<feature type="region of interest" description="Disordered" evidence="2">
    <location>
        <begin position="174"/>
        <end position="288"/>
    </location>
</feature>
<gene>
    <name evidence="4" type="ORF">UXM345_LOCUS35067</name>
    <name evidence="3" type="ORF">XDN619_LOCUS5689</name>
</gene>
<dbReference type="Proteomes" id="UP000663887">
    <property type="component" value="Unassembled WGS sequence"/>
</dbReference>
<reference evidence="3" key="1">
    <citation type="submission" date="2021-02" db="EMBL/GenBank/DDBJ databases">
        <authorList>
            <person name="Nowell W R."/>
        </authorList>
    </citation>
    <scope>NUCLEOTIDE SEQUENCE</scope>
</reference>
<dbReference type="EMBL" id="CAJOBF010013701">
    <property type="protein sequence ID" value="CAF4332334.1"/>
    <property type="molecule type" value="Genomic_DNA"/>
</dbReference>